<gene>
    <name evidence="1" type="ORF">GCM10023176_06720</name>
</gene>
<dbReference type="EMBL" id="BAABGU010000002">
    <property type="protein sequence ID" value="GAA4563223.1"/>
    <property type="molecule type" value="Genomic_DNA"/>
</dbReference>
<keyword evidence="2" id="KW-1185">Reference proteome</keyword>
<proteinExistence type="predicted"/>
<evidence type="ECO:0000313" key="2">
    <source>
        <dbReference type="Proteomes" id="UP001500307"/>
    </source>
</evidence>
<reference evidence="2" key="1">
    <citation type="journal article" date="2019" name="Int. J. Syst. Evol. Microbiol.">
        <title>The Global Catalogue of Microorganisms (GCM) 10K type strain sequencing project: providing services to taxonomists for standard genome sequencing and annotation.</title>
        <authorList>
            <consortium name="The Broad Institute Genomics Platform"/>
            <consortium name="The Broad Institute Genome Sequencing Center for Infectious Disease"/>
            <person name="Wu L."/>
            <person name="Ma J."/>
        </authorList>
    </citation>
    <scope>NUCLEOTIDE SEQUENCE [LARGE SCALE GENOMIC DNA]</scope>
    <source>
        <strain evidence="2">JCM 3175</strain>
    </source>
</reference>
<organism evidence="1 2">
    <name type="scientific">Micromonospora coerulea</name>
    <dbReference type="NCBI Taxonomy" id="47856"/>
    <lineage>
        <taxon>Bacteria</taxon>
        <taxon>Bacillati</taxon>
        <taxon>Actinomycetota</taxon>
        <taxon>Actinomycetes</taxon>
        <taxon>Micromonosporales</taxon>
        <taxon>Micromonosporaceae</taxon>
        <taxon>Micromonospora</taxon>
    </lineage>
</organism>
<evidence type="ECO:0000313" key="1">
    <source>
        <dbReference type="EMBL" id="GAA4563223.1"/>
    </source>
</evidence>
<accession>A0ABP8S6D4</accession>
<dbReference type="Proteomes" id="UP001500307">
    <property type="component" value="Unassembled WGS sequence"/>
</dbReference>
<name>A0ABP8S6D4_9ACTN</name>
<protein>
    <submittedName>
        <fullName evidence="1">Uncharacterized protein</fullName>
    </submittedName>
</protein>
<sequence>MAFAASAVAPDADCGATAALLGAAVATLVMRRPTAARLTTWSRRVRGVENLIIGKPFARG</sequence>
<comment type="caution">
    <text evidence="1">The sequence shown here is derived from an EMBL/GenBank/DDBJ whole genome shotgun (WGS) entry which is preliminary data.</text>
</comment>